<dbReference type="InterPro" id="IPR044946">
    <property type="entry name" value="Restrct_endonuc_typeI_TRD_sf"/>
</dbReference>
<name>A0A269PAK7_9CORY</name>
<accession>A0A269PAK7</accession>
<evidence type="ECO:0000256" key="3">
    <source>
        <dbReference type="ARBA" id="ARBA00023125"/>
    </source>
</evidence>
<dbReference type="GO" id="GO:0009307">
    <property type="term" value="P:DNA restriction-modification system"/>
    <property type="evidence" value="ECO:0007669"/>
    <property type="project" value="UniProtKB-KW"/>
</dbReference>
<evidence type="ECO:0000256" key="1">
    <source>
        <dbReference type="ARBA" id="ARBA00010923"/>
    </source>
</evidence>
<dbReference type="EMBL" id="NQMQ01000034">
    <property type="protein sequence ID" value="PAJ68106.1"/>
    <property type="molecule type" value="Genomic_DNA"/>
</dbReference>
<dbReference type="InterPro" id="IPR052021">
    <property type="entry name" value="Type-I_RS_S_subunit"/>
</dbReference>
<comment type="caution">
    <text evidence="6">The sequence shown here is derived from an EMBL/GenBank/DDBJ whole genome shotgun (WGS) entry which is preliminary data.</text>
</comment>
<reference evidence="6 7" key="1">
    <citation type="submission" date="2017-08" db="EMBL/GenBank/DDBJ databases">
        <authorList>
            <person name="de Groot N.N."/>
        </authorList>
    </citation>
    <scope>NUCLEOTIDE SEQUENCE [LARGE SCALE GENOMIC DNA]</scope>
    <source>
        <strain evidence="6 7">NBT06-6</strain>
    </source>
</reference>
<evidence type="ECO:0000256" key="2">
    <source>
        <dbReference type="ARBA" id="ARBA00022747"/>
    </source>
</evidence>
<dbReference type="PANTHER" id="PTHR30408">
    <property type="entry name" value="TYPE-1 RESTRICTION ENZYME ECOKI SPECIFICITY PROTEIN"/>
    <property type="match status" value="1"/>
</dbReference>
<proteinExistence type="inferred from homology"/>
<dbReference type="Proteomes" id="UP000215771">
    <property type="component" value="Unassembled WGS sequence"/>
</dbReference>
<evidence type="ECO:0000313" key="7">
    <source>
        <dbReference type="Proteomes" id="UP000215771"/>
    </source>
</evidence>
<organism evidence="6 7">
    <name type="scientific">Corynebacterium hadale</name>
    <dbReference type="NCBI Taxonomy" id="2026255"/>
    <lineage>
        <taxon>Bacteria</taxon>
        <taxon>Bacillati</taxon>
        <taxon>Actinomycetota</taxon>
        <taxon>Actinomycetes</taxon>
        <taxon>Mycobacteriales</taxon>
        <taxon>Corynebacteriaceae</taxon>
        <taxon>Corynebacterium</taxon>
    </lineage>
</organism>
<evidence type="ECO:0000256" key="4">
    <source>
        <dbReference type="SAM" id="Coils"/>
    </source>
</evidence>
<dbReference type="AlphaFoldDB" id="A0A269PAK7"/>
<gene>
    <name evidence="6" type="ORF">CIG21_11645</name>
</gene>
<keyword evidence="4" id="KW-0175">Coiled coil</keyword>
<dbReference type="Pfam" id="PF01420">
    <property type="entry name" value="Methylase_S"/>
    <property type="match status" value="2"/>
</dbReference>
<dbReference type="PANTHER" id="PTHR30408:SF12">
    <property type="entry name" value="TYPE I RESTRICTION ENZYME MJAVIII SPECIFICITY SUBUNIT"/>
    <property type="match status" value="1"/>
</dbReference>
<evidence type="ECO:0000259" key="5">
    <source>
        <dbReference type="Pfam" id="PF01420"/>
    </source>
</evidence>
<feature type="domain" description="Type I restriction modification DNA specificity" evidence="5">
    <location>
        <begin position="4"/>
        <end position="66"/>
    </location>
</feature>
<protein>
    <recommendedName>
        <fullName evidence="5">Type I restriction modification DNA specificity domain-containing protein</fullName>
    </recommendedName>
</protein>
<dbReference type="GO" id="GO:0003677">
    <property type="term" value="F:DNA binding"/>
    <property type="evidence" value="ECO:0007669"/>
    <property type="project" value="UniProtKB-KW"/>
</dbReference>
<dbReference type="Gene3D" id="3.90.220.20">
    <property type="entry name" value="DNA methylase specificity domains"/>
    <property type="match status" value="2"/>
</dbReference>
<keyword evidence="2" id="KW-0680">Restriction system</keyword>
<comment type="similarity">
    <text evidence="1">Belongs to the type-I restriction system S methylase family.</text>
</comment>
<feature type="domain" description="Type I restriction modification DNA specificity" evidence="5">
    <location>
        <begin position="97"/>
        <end position="270"/>
    </location>
</feature>
<keyword evidence="3" id="KW-0238">DNA-binding</keyword>
<dbReference type="CDD" id="cd17513">
    <property type="entry name" value="RMtype1_S_AveSPN6ORF1907P_TRD2-CR2_like"/>
    <property type="match status" value="1"/>
</dbReference>
<sequence>MGVLLKRELESISSQTQGTSIKGVTKEDVVSLNIHVPSLEEQQAIGGLFTDLDALIEQHRAKRANLQQTKTALLQRMFPQDGANEPELRLGGFSGAWETTEVKHIATRAIGGGTPSRTVDEHWNGSIPWIQSSDVKEHTVFGCTPKHFISSRGLASSATSLVKGGSIAIVTRVGVGKVAIMNEDYCASQDFLNLSGLQGDLTFLGVLLQSELEEMSSQTQGTSIKGLTKENVLSLSIQVPTLEEQRAIGEVFTNLDALIAAEHRYITQLTQAKTALLQRMFV</sequence>
<dbReference type="SUPFAM" id="SSF116734">
    <property type="entry name" value="DNA methylase specificity domain"/>
    <property type="match status" value="2"/>
</dbReference>
<feature type="coiled-coil region" evidence="4">
    <location>
        <begin position="49"/>
        <end position="76"/>
    </location>
</feature>
<dbReference type="Gene3D" id="1.10.287.1120">
    <property type="entry name" value="Bipartite methylase S protein"/>
    <property type="match status" value="1"/>
</dbReference>
<evidence type="ECO:0000313" key="6">
    <source>
        <dbReference type="EMBL" id="PAJ68106.1"/>
    </source>
</evidence>
<dbReference type="InterPro" id="IPR000055">
    <property type="entry name" value="Restrct_endonuc_typeI_TRD"/>
</dbReference>